<evidence type="ECO:0000313" key="3">
    <source>
        <dbReference type="EMBL" id="KAK0668442.1"/>
    </source>
</evidence>
<keyword evidence="2" id="KW-0732">Signal</keyword>
<evidence type="ECO:0000313" key="4">
    <source>
        <dbReference type="Proteomes" id="UP001174997"/>
    </source>
</evidence>
<name>A0AA39ZCX8_9PEZI</name>
<organism evidence="3 4">
    <name type="scientific">Cercophora samala</name>
    <dbReference type="NCBI Taxonomy" id="330535"/>
    <lineage>
        <taxon>Eukaryota</taxon>
        <taxon>Fungi</taxon>
        <taxon>Dikarya</taxon>
        <taxon>Ascomycota</taxon>
        <taxon>Pezizomycotina</taxon>
        <taxon>Sordariomycetes</taxon>
        <taxon>Sordariomycetidae</taxon>
        <taxon>Sordariales</taxon>
        <taxon>Lasiosphaeriaceae</taxon>
        <taxon>Cercophora</taxon>
    </lineage>
</organism>
<keyword evidence="4" id="KW-1185">Reference proteome</keyword>
<comment type="caution">
    <text evidence="3">The sequence shown here is derived from an EMBL/GenBank/DDBJ whole genome shotgun (WGS) entry which is preliminary data.</text>
</comment>
<dbReference type="AlphaFoldDB" id="A0AA39ZCX8"/>
<protein>
    <recommendedName>
        <fullName evidence="5">Secreted protein</fullName>
    </recommendedName>
</protein>
<feature type="region of interest" description="Disordered" evidence="1">
    <location>
        <begin position="20"/>
        <end position="67"/>
    </location>
</feature>
<reference evidence="3" key="1">
    <citation type="submission" date="2023-06" db="EMBL/GenBank/DDBJ databases">
        <title>Genome-scale phylogeny and comparative genomics of the fungal order Sordariales.</title>
        <authorList>
            <consortium name="Lawrence Berkeley National Laboratory"/>
            <person name="Hensen N."/>
            <person name="Bonometti L."/>
            <person name="Westerberg I."/>
            <person name="Brannstrom I.O."/>
            <person name="Guillou S."/>
            <person name="Cros-Aarteil S."/>
            <person name="Calhoun S."/>
            <person name="Haridas S."/>
            <person name="Kuo A."/>
            <person name="Mondo S."/>
            <person name="Pangilinan J."/>
            <person name="Riley R."/>
            <person name="Labutti K."/>
            <person name="Andreopoulos B."/>
            <person name="Lipzen A."/>
            <person name="Chen C."/>
            <person name="Yanf M."/>
            <person name="Daum C."/>
            <person name="Ng V."/>
            <person name="Clum A."/>
            <person name="Steindorff A."/>
            <person name="Ohm R."/>
            <person name="Martin F."/>
            <person name="Silar P."/>
            <person name="Natvig D."/>
            <person name="Lalanne C."/>
            <person name="Gautier V."/>
            <person name="Ament-Velasquez S.L."/>
            <person name="Kruys A."/>
            <person name="Hutchinson M.I."/>
            <person name="Powell A.J."/>
            <person name="Barry K."/>
            <person name="Miller A.N."/>
            <person name="Grigoriev I.V."/>
            <person name="Debuchy R."/>
            <person name="Gladieux P."/>
            <person name="Thoren M.H."/>
            <person name="Johannesson H."/>
        </authorList>
    </citation>
    <scope>NUCLEOTIDE SEQUENCE</scope>
    <source>
        <strain evidence="3">CBS 307.81</strain>
    </source>
</reference>
<evidence type="ECO:0000256" key="1">
    <source>
        <dbReference type="SAM" id="MobiDB-lite"/>
    </source>
</evidence>
<evidence type="ECO:0008006" key="5">
    <source>
        <dbReference type="Google" id="ProtNLM"/>
    </source>
</evidence>
<proteinExistence type="predicted"/>
<dbReference type="Proteomes" id="UP001174997">
    <property type="component" value="Unassembled WGS sequence"/>
</dbReference>
<evidence type="ECO:0000256" key="2">
    <source>
        <dbReference type="SAM" id="SignalP"/>
    </source>
</evidence>
<feature type="chain" id="PRO_5041441855" description="Secreted protein" evidence="2">
    <location>
        <begin position="22"/>
        <end position="99"/>
    </location>
</feature>
<sequence>MLRRLLFNLLSLLTNFASLSSQNKKKKKKQTATKQQPNRGQRCHIPSPSAFIPGSAPSRSPQPPPSHCAYKTYIHTYITDLSLSIRDTINGRTHPTSPP</sequence>
<gene>
    <name evidence="3" type="ORF">QBC41DRAFT_321819</name>
</gene>
<dbReference type="EMBL" id="JAULSY010000056">
    <property type="protein sequence ID" value="KAK0668442.1"/>
    <property type="molecule type" value="Genomic_DNA"/>
</dbReference>
<feature type="signal peptide" evidence="2">
    <location>
        <begin position="1"/>
        <end position="21"/>
    </location>
</feature>
<accession>A0AA39ZCX8</accession>